<feature type="region of interest" description="Disordered" evidence="1">
    <location>
        <begin position="784"/>
        <end position="813"/>
    </location>
</feature>
<organism evidence="3 4">
    <name type="scientific">Globodera pallida</name>
    <name type="common">Potato cyst nematode worm</name>
    <name type="synonym">Heterodera pallida</name>
    <dbReference type="NCBI Taxonomy" id="36090"/>
    <lineage>
        <taxon>Eukaryota</taxon>
        <taxon>Metazoa</taxon>
        <taxon>Ecdysozoa</taxon>
        <taxon>Nematoda</taxon>
        <taxon>Chromadorea</taxon>
        <taxon>Rhabditida</taxon>
        <taxon>Tylenchina</taxon>
        <taxon>Tylenchomorpha</taxon>
        <taxon>Tylenchoidea</taxon>
        <taxon>Heteroderidae</taxon>
        <taxon>Heteroderinae</taxon>
        <taxon>Globodera</taxon>
    </lineage>
</organism>
<protein>
    <submittedName>
        <fullName evidence="4">Anaphase spindle elongation protein 1</fullName>
    </submittedName>
</protein>
<dbReference type="Gene3D" id="1.20.58.1520">
    <property type="match status" value="2"/>
</dbReference>
<dbReference type="GO" id="GO:0006270">
    <property type="term" value="P:DNA replication initiation"/>
    <property type="evidence" value="ECO:0007669"/>
    <property type="project" value="TreeGrafter"/>
</dbReference>
<accession>A0A183C3Z7</accession>
<dbReference type="PANTHER" id="PTHR12705">
    <property type="entry name" value="ORIGIN RECOGNITION COMPLEX SUBUNIT 5"/>
    <property type="match status" value="1"/>
</dbReference>
<dbReference type="Proteomes" id="UP000050741">
    <property type="component" value="Unassembled WGS sequence"/>
</dbReference>
<dbReference type="GO" id="GO:0005664">
    <property type="term" value="C:nuclear origin of replication recognition complex"/>
    <property type="evidence" value="ECO:0007669"/>
    <property type="project" value="TreeGrafter"/>
</dbReference>
<dbReference type="GO" id="GO:0003688">
    <property type="term" value="F:DNA replication origin binding"/>
    <property type="evidence" value="ECO:0007669"/>
    <property type="project" value="TreeGrafter"/>
</dbReference>
<dbReference type="InterPro" id="IPR020796">
    <property type="entry name" value="ORC5"/>
</dbReference>
<evidence type="ECO:0000259" key="2">
    <source>
        <dbReference type="Pfam" id="PF14630"/>
    </source>
</evidence>
<evidence type="ECO:0000313" key="3">
    <source>
        <dbReference type="Proteomes" id="UP000050741"/>
    </source>
</evidence>
<feature type="region of interest" description="Disordered" evidence="1">
    <location>
        <begin position="835"/>
        <end position="892"/>
    </location>
</feature>
<reference evidence="3" key="1">
    <citation type="submission" date="2014-05" db="EMBL/GenBank/DDBJ databases">
        <title>The genome and life-stage specific transcriptomes of Globodera pallida elucidate key aspects of plant parasitism by a cyst nematode.</title>
        <authorList>
            <person name="Cotton J.A."/>
            <person name="Lilley C.J."/>
            <person name="Jones L.M."/>
            <person name="Kikuchi T."/>
            <person name="Reid A.J."/>
            <person name="Thorpe P."/>
            <person name="Tsai I.J."/>
            <person name="Beasley H."/>
            <person name="Blok V."/>
            <person name="Cock P.J.A."/>
            <person name="Van den Akker S.E."/>
            <person name="Holroyd N."/>
            <person name="Hunt M."/>
            <person name="Mantelin S."/>
            <person name="Naghra H."/>
            <person name="Pain A."/>
            <person name="Palomares-Rius J.E."/>
            <person name="Zarowiecki M."/>
            <person name="Berriman M."/>
            <person name="Jones J.T."/>
            <person name="Urwin P.E."/>
        </authorList>
    </citation>
    <scope>NUCLEOTIDE SEQUENCE [LARGE SCALE GENOMIC DNA]</scope>
    <source>
        <strain evidence="3">Lindley</strain>
    </source>
</reference>
<dbReference type="PANTHER" id="PTHR12705:SF0">
    <property type="entry name" value="ORIGIN RECOGNITION COMPLEX SUBUNIT 5"/>
    <property type="match status" value="1"/>
</dbReference>
<dbReference type="AlphaFoldDB" id="A0A183C3Z7"/>
<sequence length="892" mass="102265">MSANNATSIFASPLFSTPDSFPQRQRIGIEDSAENLARTIRSEFRGLNELWNRVHMDMPTREHRAQRASEYVHNLLRDIRSSEEEMIRNVVADLEARREAVFNLRKFLALPSFEESLYPPDSIALLKALDTEMNRLVVKREEFVGRQMTLYEKYCALCVQTGTMTHSVEGVHDRILTEAELGKLNDEIKTVRSLFNKRLEKALQLQAESKRIYESIQLPANNSIGEDDLHCLRIDLHNHSVVLSSDVLKKMGAINQRLKDHYDAWIEQVAFRYDELIVKLDDLATKCYRPPLSTEYPSKPNLSQLRSLEEEVRARQEVYERAKLVFDKLNEWMASWNQKLDTERRACRASFYKNRAGTLNAKLEKKKRVDQKVPKLLGELRELCDEYVKQFRVDDIVVDGKRADLYAKSLMQGYQQDNEVQNAQKAAGRTAVRALKLHGDRQQHQQTAPSHKIGEGMRGTRKRSFSCSQSSAIFPPVSAMFLLMEDAEFEEFEQRIDRLLNADVESNALLSVPVDIVAKEMGYSVQFVKYVLGVVDIHYSEPELLKHMPQREFPLLTRIAIVATYCASYNPQVTDRQFFFGGKDVLKRKGRRAVREDNWHESGPRSFDHQRGMFIFLYFCKHFDEQLLKRDDGTFEDSSSSCTSTVDFTSQITNLVESGLLQVISAPENLDLPRYLSLCSLDFAEQIARSANFDKLNEWMASWKQKLDTERRVCRASFYKNRAGSLNTKLKQRKMVEQKVPKLLGELSELCDEYVKQFRVDDIVVDGKRADLYAKSVMQGYQQDREVQKAQKQFSTPTRPITPGRSATSSASRRNVFGCATMAAGRTAVRALKLHGDRQQQPLQATPSHKFGEGMRGTRKRSFSCSQLSAILPLTSPMMGPRTSSPKPDECS</sequence>
<keyword evidence="3" id="KW-1185">Reference proteome</keyword>
<name>A0A183C3Z7_GLOPA</name>
<proteinExistence type="predicted"/>
<feature type="compositionally biased region" description="Polar residues" evidence="1">
    <location>
        <begin position="790"/>
        <end position="813"/>
    </location>
</feature>
<feature type="domain" description="Origin recognition complex subunit 5 C-terminal" evidence="2">
    <location>
        <begin position="554"/>
        <end position="699"/>
    </location>
</feature>
<dbReference type="Pfam" id="PF03999">
    <property type="entry name" value="MAP65_ASE1"/>
    <property type="match status" value="2"/>
</dbReference>
<feature type="region of interest" description="Disordered" evidence="1">
    <location>
        <begin position="438"/>
        <end position="460"/>
    </location>
</feature>
<dbReference type="WBParaSite" id="GPLIN_000759100">
    <property type="protein sequence ID" value="GPLIN_000759100"/>
    <property type="gene ID" value="GPLIN_000759100"/>
</dbReference>
<evidence type="ECO:0000313" key="4">
    <source>
        <dbReference type="WBParaSite" id="GPLIN_000759100"/>
    </source>
</evidence>
<evidence type="ECO:0000256" key="1">
    <source>
        <dbReference type="SAM" id="MobiDB-lite"/>
    </source>
</evidence>
<dbReference type="Pfam" id="PF14630">
    <property type="entry name" value="ORC5_C"/>
    <property type="match status" value="1"/>
</dbReference>
<reference evidence="4" key="2">
    <citation type="submission" date="2016-06" db="UniProtKB">
        <authorList>
            <consortium name="WormBaseParasite"/>
        </authorList>
    </citation>
    <scope>IDENTIFICATION</scope>
</reference>
<dbReference type="InterPro" id="IPR047088">
    <property type="entry name" value="ORC5_C"/>
</dbReference>